<organism evidence="2 3">
    <name type="scientific">Lates japonicus</name>
    <name type="common">Japanese lates</name>
    <dbReference type="NCBI Taxonomy" id="270547"/>
    <lineage>
        <taxon>Eukaryota</taxon>
        <taxon>Metazoa</taxon>
        <taxon>Chordata</taxon>
        <taxon>Craniata</taxon>
        <taxon>Vertebrata</taxon>
        <taxon>Euteleostomi</taxon>
        <taxon>Actinopterygii</taxon>
        <taxon>Neopterygii</taxon>
        <taxon>Teleostei</taxon>
        <taxon>Neoteleostei</taxon>
        <taxon>Acanthomorphata</taxon>
        <taxon>Carangaria</taxon>
        <taxon>Carangaria incertae sedis</taxon>
        <taxon>Centropomidae</taxon>
        <taxon>Lates</taxon>
    </lineage>
</organism>
<feature type="compositionally biased region" description="Polar residues" evidence="1">
    <location>
        <begin position="25"/>
        <end position="44"/>
    </location>
</feature>
<reference evidence="2" key="1">
    <citation type="submission" date="2022-08" db="EMBL/GenBank/DDBJ databases">
        <title>Genome sequencing of akame (Lates japonicus).</title>
        <authorList>
            <person name="Hashiguchi Y."/>
            <person name="Takahashi H."/>
        </authorList>
    </citation>
    <scope>NUCLEOTIDE SEQUENCE</scope>
    <source>
        <strain evidence="2">Kochi</strain>
    </source>
</reference>
<keyword evidence="2" id="KW-0675">Receptor</keyword>
<name>A0AAD3MU74_LATJO</name>
<accession>A0AAD3MU74</accession>
<comment type="caution">
    <text evidence="2">The sequence shown here is derived from an EMBL/GenBank/DDBJ whole genome shotgun (WGS) entry which is preliminary data.</text>
</comment>
<evidence type="ECO:0000313" key="2">
    <source>
        <dbReference type="EMBL" id="GLD59766.1"/>
    </source>
</evidence>
<evidence type="ECO:0000256" key="1">
    <source>
        <dbReference type="SAM" id="MobiDB-lite"/>
    </source>
</evidence>
<keyword evidence="3" id="KW-1185">Reference proteome</keyword>
<feature type="non-terminal residue" evidence="2">
    <location>
        <position position="1"/>
    </location>
</feature>
<dbReference type="EMBL" id="BRZM01004809">
    <property type="protein sequence ID" value="GLD59766.1"/>
    <property type="molecule type" value="Genomic_DNA"/>
</dbReference>
<feature type="region of interest" description="Disordered" evidence="1">
    <location>
        <begin position="20"/>
        <end position="45"/>
    </location>
</feature>
<evidence type="ECO:0000313" key="3">
    <source>
        <dbReference type="Proteomes" id="UP001279410"/>
    </source>
</evidence>
<dbReference type="Proteomes" id="UP001279410">
    <property type="component" value="Unassembled WGS sequence"/>
</dbReference>
<gene>
    <name evidence="2" type="ORF">AKAME5_002894900</name>
</gene>
<dbReference type="AlphaFoldDB" id="A0AAD3MU74"/>
<sequence length="79" mass="8646">GEALRQILVNRYYGNVKPGQRRDSLTTFSNGPLTSGAQGKSPTGDQRAKFCLEWDVLLIQWLAQPEMALMGAVISPLLA</sequence>
<proteinExistence type="predicted"/>
<protein>
    <submittedName>
        <fullName evidence="2">Inositol 1,4,5-trisphosphate receptor type 1-like isoform X1</fullName>
    </submittedName>
</protein>